<dbReference type="EMBL" id="KY448244">
    <property type="protein sequence ID" value="AQT28493.1"/>
    <property type="molecule type" value="Genomic_DNA"/>
</dbReference>
<gene>
    <name evidence="2" type="ORF">YOLOSWAG_6</name>
</gene>
<keyword evidence="3" id="KW-1185">Reference proteome</keyword>
<reference evidence="2 3" key="1">
    <citation type="submission" date="2017-01" db="EMBL/GenBank/DDBJ databases">
        <authorList>
            <person name="Mah S.A."/>
            <person name="Swanson W.J."/>
            <person name="Moy G.W."/>
            <person name="Vacquier V.D."/>
        </authorList>
    </citation>
    <scope>NUCLEOTIDE SEQUENCE [LARGE SCALE GENOMIC DNA]</scope>
</reference>
<protein>
    <recommendedName>
        <fullName evidence="4">Portal protein</fullName>
    </recommendedName>
</protein>
<evidence type="ECO:0000313" key="3">
    <source>
        <dbReference type="Proteomes" id="UP000221250"/>
    </source>
</evidence>
<dbReference type="Proteomes" id="UP000221250">
    <property type="component" value="Segment"/>
</dbReference>
<accession>A0A1S6L2U9</accession>
<evidence type="ECO:0008006" key="4">
    <source>
        <dbReference type="Google" id="ProtNLM"/>
    </source>
</evidence>
<feature type="region of interest" description="Disordered" evidence="1">
    <location>
        <begin position="535"/>
        <end position="555"/>
    </location>
</feature>
<feature type="region of interest" description="Disordered" evidence="1">
    <location>
        <begin position="1"/>
        <end position="29"/>
    </location>
</feature>
<evidence type="ECO:0000313" key="2">
    <source>
        <dbReference type="EMBL" id="AQT28493.1"/>
    </source>
</evidence>
<name>A0A1S6L2U9_9CAUD</name>
<sequence length="647" mass="72337">MGIRVGRGVSAQQAETKQDVPKKKNSSVGVASLPQAIGNAIRSHSSKSQLAAASEFRSQSAGGQAMAGGSMQTGAIPLDIDLEPMMEGMDYDADDRQLFNVYRDIYNFDPICGAYVDLFSTLPFSDVSFSGAKDSILDPYYEMNERLGLTSAMPNITTDIQVTGAFVGSMLYNKDKKKFIDMMTHRYDNLDVTSLPFLSQDPMFELRIPREVKQAFGKEGKRMDALRKELGPSFVDKIMNEATMELDPIGTIYIPRKTFTFGEGVSVFRRVLPIWLIEKNLYRGTLIESGRRQRGILHAQLGDGDQWEPSTEEMDFITDLLLSADSDPIGSIITTRLGVNISEFRQGGDFWKITDIWDQTSQFKMRAMGISEAFLSGEANYDSGAAGLTIFVESMRAFRDHLTRKVYYEKAFPIISLMNGLAVQKNGKIIKKSGMMDGDTQEIMHRLADGSKLFIPNVHWSKQLKPDVDQAMMENLRTMTELGVPVPLRAIAAAGGFNFDQLLMDQDEDIAMRRKLGAFHKRQQEVDREFALPEAGMDSESSAFQSTSSTSRNRPIAGFGASSVIGSGRRKHLLDRDYGERSEIFELSKTGKKKHVFRQAVAQQRANDHIMKSIKNYDEHRTMPLDTGKVSRKATPGELRALRKGMR</sequence>
<organism evidence="2 3">
    <name type="scientific">Erwinia phage vB_EamM_Yoloswag</name>
    <dbReference type="NCBI Taxonomy" id="1958956"/>
    <lineage>
        <taxon>Viruses</taxon>
        <taxon>Duplodnaviria</taxon>
        <taxon>Heunggongvirae</taxon>
        <taxon>Uroviricota</taxon>
        <taxon>Caudoviricetes</taxon>
        <taxon>Yoloswagvirus</taxon>
        <taxon>Yoloswagvirus yoloswag</taxon>
    </lineage>
</organism>
<evidence type="ECO:0000256" key="1">
    <source>
        <dbReference type="SAM" id="MobiDB-lite"/>
    </source>
</evidence>
<proteinExistence type="predicted"/>
<feature type="compositionally biased region" description="Low complexity" evidence="1">
    <location>
        <begin position="539"/>
        <end position="551"/>
    </location>
</feature>